<comment type="caution">
    <text evidence="1">The sequence shown here is derived from an EMBL/GenBank/DDBJ whole genome shotgun (WGS) entry which is preliminary data.</text>
</comment>
<proteinExistence type="predicted"/>
<gene>
    <name evidence="1" type="ORF">JCM21142_83163</name>
</gene>
<reference evidence="1 2" key="1">
    <citation type="journal article" date="2014" name="Genome Announc.">
        <title>Draft Genome Sequence of Cytophaga fermentans JCM 21142T, a Facultative Anaerobe Isolated from Marine Mud.</title>
        <authorList>
            <person name="Starns D."/>
            <person name="Oshima K."/>
            <person name="Suda W."/>
            <person name="Iino T."/>
            <person name="Yuki M."/>
            <person name="Inoue J."/>
            <person name="Kitamura K."/>
            <person name="Iida T."/>
            <person name="Darby A."/>
            <person name="Hattori M."/>
            <person name="Ohkuma M."/>
        </authorList>
    </citation>
    <scope>NUCLEOTIDE SEQUENCE [LARGE SCALE GENOMIC DNA]</scope>
    <source>
        <strain evidence="1 2">JCM 21142</strain>
    </source>
</reference>
<accession>W7YIZ7</accession>
<dbReference type="Proteomes" id="UP000019402">
    <property type="component" value="Unassembled WGS sequence"/>
</dbReference>
<protein>
    <submittedName>
        <fullName evidence="1">Uncharacterized protein</fullName>
    </submittedName>
</protein>
<evidence type="ECO:0000313" key="1">
    <source>
        <dbReference type="EMBL" id="GAF04456.1"/>
    </source>
</evidence>
<evidence type="ECO:0000313" key="2">
    <source>
        <dbReference type="Proteomes" id="UP000019402"/>
    </source>
</evidence>
<dbReference type="AlphaFoldDB" id="W7YIZ7"/>
<dbReference type="STRING" id="869213.GCA_000517085_04038"/>
<dbReference type="OrthoDB" id="1120304at2"/>
<dbReference type="EMBL" id="BAMD01000046">
    <property type="protein sequence ID" value="GAF04456.1"/>
    <property type="molecule type" value="Genomic_DNA"/>
</dbReference>
<organism evidence="1 2">
    <name type="scientific">Saccharicrinis fermentans DSM 9555 = JCM 21142</name>
    <dbReference type="NCBI Taxonomy" id="869213"/>
    <lineage>
        <taxon>Bacteria</taxon>
        <taxon>Pseudomonadati</taxon>
        <taxon>Bacteroidota</taxon>
        <taxon>Bacteroidia</taxon>
        <taxon>Marinilabiliales</taxon>
        <taxon>Marinilabiliaceae</taxon>
        <taxon>Saccharicrinis</taxon>
    </lineage>
</organism>
<name>W7YIZ7_9BACT</name>
<dbReference type="RefSeq" id="WP_027473336.1">
    <property type="nucleotide sequence ID" value="NZ_BAMD01000046.1"/>
</dbReference>
<sequence length="129" mass="14769">MLKSQQKKHNIVVFSRWSRKGYAVFSSLKQVVKIAHLSIDLCDLALLKSYAAFQLDSQFYLDDDEEVDLGGKEPLENPIYIAATLPVVTDSSDCYRDNRINNDVYKKPIFCPEQSIGFCFFNNCNSEMI</sequence>
<keyword evidence="2" id="KW-1185">Reference proteome</keyword>